<protein>
    <recommendedName>
        <fullName evidence="4">Phage tail tape measure protein</fullName>
    </recommendedName>
</protein>
<dbReference type="EMBL" id="FNLO01000022">
    <property type="protein sequence ID" value="SDV51679.1"/>
    <property type="molecule type" value="Genomic_DNA"/>
</dbReference>
<sequence>MASQGQYVLRFTADTGQAEARLRSVAQAGEQSGRALSEGMGGGARDGAAAITIIDREAQKLEKTVREMAATWGMSKVETLAYKAEQLGLSDALAAPLEKLRAHEAAQRGIAESTNIAAGAASALAANEEQLGLRLSDVAIRAGQYQRAMAESARASYAAAATAGPSGGPSVADVREVVARQSQAMIDAARQTAAATREQQAFNEALQLGATSFGELESQFGMLDSVMAKGAMSQEQYAASFATLSKEEARLTQSLDSLRSRYDPVGAATRKLAQDEAKLADAFKHGQLTQQEYNAALAGLDADKARVGLAGLAQAQRELEKQFKAGEVTSRQYKQSLAEIEQARAPLEAVAGSAKVAGSHMEGFSLKTAGAKRELL</sequence>
<proteinExistence type="predicted"/>
<feature type="non-terminal residue" evidence="2">
    <location>
        <position position="376"/>
    </location>
</feature>
<evidence type="ECO:0000313" key="3">
    <source>
        <dbReference type="Proteomes" id="UP000243719"/>
    </source>
</evidence>
<reference evidence="3" key="1">
    <citation type="submission" date="2016-09" db="EMBL/GenBank/DDBJ databases">
        <authorList>
            <person name="Varghese N."/>
            <person name="Submissions S."/>
        </authorList>
    </citation>
    <scope>NUCLEOTIDE SEQUENCE [LARGE SCALE GENOMIC DNA]</scope>
    <source>
        <strain evidence="3">JS23</strain>
    </source>
</reference>
<evidence type="ECO:0008006" key="4">
    <source>
        <dbReference type="Google" id="ProtNLM"/>
    </source>
</evidence>
<evidence type="ECO:0000256" key="1">
    <source>
        <dbReference type="SAM" id="MobiDB-lite"/>
    </source>
</evidence>
<dbReference type="AlphaFoldDB" id="A0A1H2PX84"/>
<organism evidence="2 3">
    <name type="scientific">Chitinasiproducens palmae</name>
    <dbReference type="NCBI Taxonomy" id="1770053"/>
    <lineage>
        <taxon>Bacteria</taxon>
        <taxon>Pseudomonadati</taxon>
        <taxon>Pseudomonadota</taxon>
        <taxon>Betaproteobacteria</taxon>
        <taxon>Burkholderiales</taxon>
        <taxon>Burkholderiaceae</taxon>
        <taxon>Chitinasiproducens</taxon>
    </lineage>
</organism>
<feature type="region of interest" description="Disordered" evidence="1">
    <location>
        <begin position="25"/>
        <end position="44"/>
    </location>
</feature>
<evidence type="ECO:0000313" key="2">
    <source>
        <dbReference type="EMBL" id="SDV51679.1"/>
    </source>
</evidence>
<accession>A0A1H2PX84</accession>
<gene>
    <name evidence="2" type="ORF">SAMN05216551_1224</name>
</gene>
<keyword evidence="3" id="KW-1185">Reference proteome</keyword>
<dbReference type="Proteomes" id="UP000243719">
    <property type="component" value="Unassembled WGS sequence"/>
</dbReference>
<dbReference type="STRING" id="1770053.SAMN05216551_1224"/>
<name>A0A1H2PX84_9BURK</name>